<dbReference type="InterPro" id="IPR050223">
    <property type="entry name" value="D-isomer_2-hydroxyacid_DH"/>
</dbReference>
<dbReference type="KEGG" id="bic:LMTR13_17455"/>
<evidence type="ECO:0000259" key="4">
    <source>
        <dbReference type="Pfam" id="PF00389"/>
    </source>
</evidence>
<evidence type="ECO:0000256" key="3">
    <source>
        <dbReference type="RuleBase" id="RU003719"/>
    </source>
</evidence>
<dbReference type="PROSITE" id="PS00671">
    <property type="entry name" value="D_2_HYDROXYACID_DH_3"/>
    <property type="match status" value="1"/>
</dbReference>
<dbReference type="EMBL" id="CP016428">
    <property type="protein sequence ID" value="ANW01689.1"/>
    <property type="molecule type" value="Genomic_DNA"/>
</dbReference>
<keyword evidence="2" id="KW-0520">NAD</keyword>
<feature type="domain" description="D-isomer specific 2-hydroxyacid dehydrogenase catalytic" evidence="4">
    <location>
        <begin position="7"/>
        <end position="314"/>
    </location>
</feature>
<evidence type="ECO:0000256" key="2">
    <source>
        <dbReference type="ARBA" id="ARBA00023027"/>
    </source>
</evidence>
<evidence type="ECO:0000256" key="1">
    <source>
        <dbReference type="ARBA" id="ARBA00023002"/>
    </source>
</evidence>
<evidence type="ECO:0000313" key="7">
    <source>
        <dbReference type="Proteomes" id="UP000092839"/>
    </source>
</evidence>
<dbReference type="AlphaFoldDB" id="A0A1B1UFZ3"/>
<sequence length="320" mass="33909">MPDQPIVLLTNAMHPDGEAILAPHVRLIVPPDARPETLREWAKDANGIIVRAKLPDDIVDHAPRLKGIVRHGVGLDFIPVDAATARGIAVANLPGSNTSAVAEYVMSALMHLRRPLYRLDKSLRSDGWNAARPAADSLIELSGSALGILGVGTIGRRIANIARDGFGMTVLGTSRRKGALPAGIKEVSLEDLFTRSDAIAVCCGLTDETRGMVSRDLIGRMRPTAVLVNVSRGAVIETPALIDALRSQKIGGAALDVFDVQPLPSNDSLFDCPNLLLTPHTAGITATSGRAMAVGSAEEMLRILRGEQPLNLVNPAYKAA</sequence>
<dbReference type="PANTHER" id="PTHR10996">
    <property type="entry name" value="2-HYDROXYACID DEHYDROGENASE-RELATED"/>
    <property type="match status" value="1"/>
</dbReference>
<comment type="similarity">
    <text evidence="3">Belongs to the D-isomer specific 2-hydroxyacid dehydrogenase family.</text>
</comment>
<feature type="domain" description="D-isomer specific 2-hydroxyacid dehydrogenase NAD-binding" evidence="5">
    <location>
        <begin position="107"/>
        <end position="282"/>
    </location>
</feature>
<dbReference type="Gene3D" id="3.40.50.720">
    <property type="entry name" value="NAD(P)-binding Rossmann-like Domain"/>
    <property type="match status" value="2"/>
</dbReference>
<dbReference type="InterPro" id="IPR036291">
    <property type="entry name" value="NAD(P)-bd_dom_sf"/>
</dbReference>
<dbReference type="CDD" id="cd12173">
    <property type="entry name" value="PGDH_4"/>
    <property type="match status" value="1"/>
</dbReference>
<proteinExistence type="inferred from homology"/>
<dbReference type="RefSeq" id="WP_065728922.1">
    <property type="nucleotide sequence ID" value="NZ_CP016428.1"/>
</dbReference>
<dbReference type="InterPro" id="IPR006139">
    <property type="entry name" value="D-isomer_2_OHA_DH_cat_dom"/>
</dbReference>
<accession>A0A1B1UFZ3</accession>
<dbReference type="GO" id="GO:0016618">
    <property type="term" value="F:hydroxypyruvate reductase [NAD(P)H] activity"/>
    <property type="evidence" value="ECO:0007669"/>
    <property type="project" value="TreeGrafter"/>
</dbReference>
<dbReference type="Pfam" id="PF02826">
    <property type="entry name" value="2-Hacid_dh_C"/>
    <property type="match status" value="1"/>
</dbReference>
<protein>
    <submittedName>
        <fullName evidence="6">Hydroxyacid dehydrogenase</fullName>
    </submittedName>
</protein>
<name>A0A1B1UFZ3_9BRAD</name>
<dbReference type="STRING" id="1274631.LMTR13_17455"/>
<keyword evidence="7" id="KW-1185">Reference proteome</keyword>
<evidence type="ECO:0000313" key="6">
    <source>
        <dbReference type="EMBL" id="ANW01689.1"/>
    </source>
</evidence>
<dbReference type="GO" id="GO:0005829">
    <property type="term" value="C:cytosol"/>
    <property type="evidence" value="ECO:0007669"/>
    <property type="project" value="TreeGrafter"/>
</dbReference>
<dbReference type="SUPFAM" id="SSF51735">
    <property type="entry name" value="NAD(P)-binding Rossmann-fold domains"/>
    <property type="match status" value="1"/>
</dbReference>
<dbReference type="Proteomes" id="UP000092839">
    <property type="component" value="Chromosome"/>
</dbReference>
<organism evidence="6 7">
    <name type="scientific">Bradyrhizobium icense</name>
    <dbReference type="NCBI Taxonomy" id="1274631"/>
    <lineage>
        <taxon>Bacteria</taxon>
        <taxon>Pseudomonadati</taxon>
        <taxon>Pseudomonadota</taxon>
        <taxon>Alphaproteobacteria</taxon>
        <taxon>Hyphomicrobiales</taxon>
        <taxon>Nitrobacteraceae</taxon>
        <taxon>Bradyrhizobium</taxon>
    </lineage>
</organism>
<keyword evidence="1 3" id="KW-0560">Oxidoreductase</keyword>
<gene>
    <name evidence="6" type="ORF">LMTR13_17455</name>
</gene>
<dbReference type="Pfam" id="PF00389">
    <property type="entry name" value="2-Hacid_dh"/>
    <property type="match status" value="1"/>
</dbReference>
<dbReference type="InterPro" id="IPR029753">
    <property type="entry name" value="D-isomer_DH_CS"/>
</dbReference>
<dbReference type="GO" id="GO:0051287">
    <property type="term" value="F:NAD binding"/>
    <property type="evidence" value="ECO:0007669"/>
    <property type="project" value="InterPro"/>
</dbReference>
<dbReference type="InterPro" id="IPR006140">
    <property type="entry name" value="D-isomer_DH_NAD-bd"/>
</dbReference>
<dbReference type="GO" id="GO:0030267">
    <property type="term" value="F:glyoxylate reductase (NADPH) activity"/>
    <property type="evidence" value="ECO:0007669"/>
    <property type="project" value="TreeGrafter"/>
</dbReference>
<evidence type="ECO:0000259" key="5">
    <source>
        <dbReference type="Pfam" id="PF02826"/>
    </source>
</evidence>
<reference evidence="6 7" key="1">
    <citation type="submission" date="2016-07" db="EMBL/GenBank/DDBJ databases">
        <title>Complete genome sequence of Bradyrhizobium icense LMTR 13T, a potential inoculant strain isolated from lima bean (Phaseolus lunatus) in Peru.</title>
        <authorList>
            <person name="Ormeno-Orrillo E."/>
            <person name="Duran D."/>
            <person name="Rogel M.A."/>
            <person name="Rey L."/>
            <person name="Imperial J."/>
            <person name="Ruiz-Argueso T."/>
            <person name="Martinez-Romero E."/>
        </authorList>
    </citation>
    <scope>NUCLEOTIDE SEQUENCE [LARGE SCALE GENOMIC DNA]</scope>
    <source>
        <strain evidence="6 7">LMTR 13</strain>
    </source>
</reference>
<dbReference type="OrthoDB" id="9793626at2"/>
<dbReference type="PANTHER" id="PTHR10996:SF178">
    <property type="entry name" value="2-HYDROXYACID DEHYDROGENASE YGL185C-RELATED"/>
    <property type="match status" value="1"/>
</dbReference>
<dbReference type="SUPFAM" id="SSF52283">
    <property type="entry name" value="Formate/glycerate dehydrogenase catalytic domain-like"/>
    <property type="match status" value="1"/>
</dbReference>